<name>A0A1H4UIK3_TSUTY</name>
<reference evidence="2" key="1">
    <citation type="submission" date="2016-10" db="EMBL/GenBank/DDBJ databases">
        <authorList>
            <person name="Varghese N."/>
            <person name="Submissions S."/>
        </authorList>
    </citation>
    <scope>NUCLEOTIDE SEQUENCE [LARGE SCALE GENOMIC DNA]</scope>
    <source>
        <strain evidence="2">DSM 44234</strain>
    </source>
</reference>
<dbReference type="Proteomes" id="UP000182241">
    <property type="component" value="Unassembled WGS sequence"/>
</dbReference>
<protein>
    <recommendedName>
        <fullName evidence="3">DNA polymerase-3 subunit beta</fullName>
    </recommendedName>
</protein>
<dbReference type="OrthoDB" id="4761388at2"/>
<dbReference type="STRING" id="57704.SAMN04489793_2903"/>
<dbReference type="AlphaFoldDB" id="A0A1H4UIK3"/>
<dbReference type="RefSeq" id="WP_068741700.1">
    <property type="nucleotide sequence ID" value="NZ_FNSA01000003.1"/>
</dbReference>
<evidence type="ECO:0000313" key="1">
    <source>
        <dbReference type="EMBL" id="SEC68121.1"/>
    </source>
</evidence>
<proteinExistence type="predicted"/>
<accession>A0A1H4UIK3</accession>
<organism evidence="1 2">
    <name type="scientific">Tsukamurella tyrosinosolvens</name>
    <dbReference type="NCBI Taxonomy" id="57704"/>
    <lineage>
        <taxon>Bacteria</taxon>
        <taxon>Bacillati</taxon>
        <taxon>Actinomycetota</taxon>
        <taxon>Actinomycetes</taxon>
        <taxon>Mycobacteriales</taxon>
        <taxon>Tsukamurellaceae</taxon>
        <taxon>Tsukamurella</taxon>
    </lineage>
</organism>
<gene>
    <name evidence="1" type="ORF">SAMN04489793_2903</name>
</gene>
<evidence type="ECO:0008006" key="3">
    <source>
        <dbReference type="Google" id="ProtNLM"/>
    </source>
</evidence>
<evidence type="ECO:0000313" key="2">
    <source>
        <dbReference type="Proteomes" id="UP000182241"/>
    </source>
</evidence>
<sequence length="259" mass="27355">MPAVIDTQDFVTAIAAAKTMAYSGNDDPTLAAVVVGSARLELGESGEQESLIFIASDGTSPGQTIFNCEGELPLIKFSIDQADGLATQAKKVAVAVRKADKEAKCSVELSIQDDGETLYMRTLTDGAPSAADSRHYIPLQNVSDFPIIATTARLKASGSQEVLGKSGEDEDLKVVPLESGALQSFTPDVLKKLGAIASVFKQPVELYTRAHPASVVTVTCGGVFRGVLAAHEYNADIDVDEPEVPVVDDFARLRDLKAA</sequence>
<keyword evidence="2" id="KW-1185">Reference proteome</keyword>
<dbReference type="EMBL" id="FNSA01000003">
    <property type="protein sequence ID" value="SEC68121.1"/>
    <property type="molecule type" value="Genomic_DNA"/>
</dbReference>